<feature type="chain" id="PRO_5023564018" description="Phosphatidylserine decarboxylase 1 alpha chain" evidence="12">
    <location>
        <begin position="446"/>
        <end position="478"/>
    </location>
</feature>
<protein>
    <recommendedName>
        <fullName evidence="12">Phosphatidylserine decarboxylase proenzyme 1, mitochondrial</fullName>
        <ecNumber evidence="12">4.1.1.65</ecNumber>
    </recommendedName>
    <component>
        <recommendedName>
            <fullName evidence="12">Phosphatidylserine decarboxylase 1 beta chain</fullName>
        </recommendedName>
    </component>
    <component>
        <recommendedName>
            <fullName evidence="12">Phosphatidylserine decarboxylase 1 alpha chain</fullName>
        </recommendedName>
    </component>
</protein>
<feature type="active site" description="Schiff-base intermediate with substrate; via pyruvic acid; for decarboxylase activity" evidence="12">
    <location>
        <position position="446"/>
    </location>
</feature>
<dbReference type="HAMAP" id="MF_03208">
    <property type="entry name" value="PS_decarb_PSD_B_type1_euk"/>
    <property type="match status" value="1"/>
</dbReference>
<keyword evidence="8 12" id="KW-0594">Phospholipid biosynthesis</keyword>
<feature type="compositionally biased region" description="Polar residues" evidence="13">
    <location>
        <begin position="53"/>
        <end position="68"/>
    </location>
</feature>
<dbReference type="NCBIfam" id="TIGR00163">
    <property type="entry name" value="PS_decarb"/>
    <property type="match status" value="1"/>
</dbReference>
<dbReference type="UniPathway" id="UPA00558">
    <property type="reaction ID" value="UER00616"/>
</dbReference>
<dbReference type="OMA" id="RWVANQC"/>
<keyword evidence="12" id="KW-0999">Mitochondrion inner membrane</keyword>
<keyword evidence="7 12" id="KW-0472">Membrane</keyword>
<keyword evidence="9 12" id="KW-0456">Lyase</keyword>
<keyword evidence="4 12" id="KW-0210">Decarboxylase</keyword>
<dbReference type="GO" id="GO:0005743">
    <property type="term" value="C:mitochondrial inner membrane"/>
    <property type="evidence" value="ECO:0007669"/>
    <property type="project" value="UniProtKB-SubCell"/>
</dbReference>
<comment type="cofactor">
    <cofactor evidence="12">
        <name>pyruvate</name>
        <dbReference type="ChEBI" id="CHEBI:15361"/>
    </cofactor>
    <text evidence="12">Binds 1 pyruvoyl group covalently per subunit.</text>
</comment>
<comment type="catalytic activity">
    <reaction evidence="12">
        <text>a 1,2-diacyl-sn-glycero-3-phospho-L-serine + H(+) = a 1,2-diacyl-sn-glycero-3-phosphoethanolamine + CO2</text>
        <dbReference type="Rhea" id="RHEA:20828"/>
        <dbReference type="ChEBI" id="CHEBI:15378"/>
        <dbReference type="ChEBI" id="CHEBI:16526"/>
        <dbReference type="ChEBI" id="CHEBI:57262"/>
        <dbReference type="ChEBI" id="CHEBI:64612"/>
        <dbReference type="EC" id="4.1.1.65"/>
    </reaction>
</comment>
<feature type="active site" description="Charge relay system; for autoendoproteolytic cleavage activity" evidence="12">
    <location>
        <position position="331"/>
    </location>
</feature>
<comment type="function">
    <text evidence="12">Catalyzes the formation of phosphatidylethanolamine (PtdEtn) from phosphatidylserine (PtdSer). Plays a central role in phospholipid metabolism and in the interorganelle trafficking of phosphatidylserine.</text>
</comment>
<feature type="modified residue" description="Pyruvic acid (Ser); by autocatalysis" evidence="12">
    <location>
        <position position="446"/>
    </location>
</feature>
<dbReference type="EMBL" id="HE612861">
    <property type="protein sequence ID" value="CCE63709.1"/>
    <property type="molecule type" value="Genomic_DNA"/>
</dbReference>
<feature type="topological domain" description="Mitochondrial intermembrane" evidence="12">
    <location>
        <begin position="100"/>
        <end position="478"/>
    </location>
</feature>
<name>G8BUC3_TETPH</name>
<dbReference type="Pfam" id="PF02666">
    <property type="entry name" value="PS_Dcarbxylase"/>
    <property type="match status" value="2"/>
</dbReference>
<evidence type="ECO:0000256" key="6">
    <source>
        <dbReference type="ARBA" id="ARBA00023098"/>
    </source>
</evidence>
<comment type="pathway">
    <text evidence="1">Lipid metabolism.</text>
</comment>
<feature type="region of interest" description="Disordered" evidence="13">
    <location>
        <begin position="53"/>
        <end position="72"/>
    </location>
</feature>
<evidence type="ECO:0000256" key="5">
    <source>
        <dbReference type="ARBA" id="ARBA00022989"/>
    </source>
</evidence>
<dbReference type="HOGENOM" id="CLU_029061_1_0_1"/>
<organism evidence="14 15">
    <name type="scientific">Tetrapisispora phaffii (strain ATCC 24235 / CBS 4417 / NBRC 1672 / NRRL Y-8282 / UCD 70-5)</name>
    <name type="common">Yeast</name>
    <name type="synonym">Fabospora phaffii</name>
    <dbReference type="NCBI Taxonomy" id="1071381"/>
    <lineage>
        <taxon>Eukaryota</taxon>
        <taxon>Fungi</taxon>
        <taxon>Dikarya</taxon>
        <taxon>Ascomycota</taxon>
        <taxon>Saccharomycotina</taxon>
        <taxon>Saccharomycetes</taxon>
        <taxon>Saccharomycetales</taxon>
        <taxon>Saccharomycetaceae</taxon>
        <taxon>Tetrapisispora</taxon>
    </lineage>
</organism>
<evidence type="ECO:0000256" key="3">
    <source>
        <dbReference type="ARBA" id="ARBA00022692"/>
    </source>
</evidence>
<keyword evidence="12" id="KW-0865">Zymogen</keyword>
<dbReference type="eggNOG" id="KOG2420">
    <property type="taxonomic scope" value="Eukaryota"/>
</dbReference>
<dbReference type="KEGG" id="tpf:TPHA_0F02280"/>
<dbReference type="GO" id="GO:0006646">
    <property type="term" value="P:phosphatidylethanolamine biosynthetic process"/>
    <property type="evidence" value="ECO:0007669"/>
    <property type="project" value="UniProtKB-UniRule"/>
</dbReference>
<evidence type="ECO:0000256" key="1">
    <source>
        <dbReference type="ARBA" id="ARBA00005189"/>
    </source>
</evidence>
<dbReference type="InterPro" id="IPR033661">
    <property type="entry name" value="PSD_type1_euk"/>
</dbReference>
<gene>
    <name evidence="14" type="primary">TPHA0F02280</name>
    <name evidence="12" type="synonym">PSD1</name>
    <name evidence="14" type="ordered locus">TPHA_0F02280</name>
</gene>
<keyword evidence="12" id="KW-0496">Mitochondrion</keyword>
<comment type="PTM">
    <text evidence="12">Is synthesized initially as an inactive proenzyme. Formation of the active enzyme involves a self-maturation process in which the active site pyruvoyl group is generated from an internal serine residue via an autocatalytic post-translational modification. Two non-identical subunits are generated from the proenzyme in this reaction, and the pyruvate is formed at the N-terminus of the alpha chain, which is derived from the carboxyl end of the proenzyme. The autoendoproteolytic cleavage occurs by a canonical serine protease mechanism, in which the side chain hydroxyl group of the serine supplies its oxygen atom to form the C-terminus of the beta chain, while the remainder of the serine residue undergoes an oxidative deamination to produce ammonia and the pyruvoyl prosthetic group on the alpha chain. During this reaction, the Ser that is part of the protease active site of the proenzyme becomes the pyruvoyl prosthetic group, which constitutes an essential element of the active site of the mature decarboxylase.</text>
</comment>
<keyword evidence="3 12" id="KW-0812">Transmembrane</keyword>
<comment type="subcellular location">
    <molecule>Phosphatidylserine decarboxylase 1 alpha chain</molecule>
    <subcellularLocation>
        <location evidence="12">Mitochondrion inner membrane</location>
        <topology evidence="12">Peripheral membrane protein</topology>
        <orientation evidence="12">Intermembrane side</orientation>
    </subcellularLocation>
    <text evidence="12">Anchored to the mitochondrial inner membrane through its interaction with the integral membrane beta chain.</text>
</comment>
<evidence type="ECO:0000256" key="7">
    <source>
        <dbReference type="ARBA" id="ARBA00023136"/>
    </source>
</evidence>
<keyword evidence="10 12" id="KW-1208">Phospholipid metabolism</keyword>
<dbReference type="GO" id="GO:0140042">
    <property type="term" value="P:lipid droplet formation"/>
    <property type="evidence" value="ECO:0007669"/>
    <property type="project" value="EnsemblFungi"/>
</dbReference>
<dbReference type="InterPro" id="IPR033177">
    <property type="entry name" value="PSD-B"/>
</dbReference>
<comment type="pathway">
    <text evidence="12">Phospholipid metabolism; phosphatidylethanolamine biosynthesis; phosphatidylethanolamine from CDP-diacylglycerol: step 2/2.</text>
</comment>
<dbReference type="GeneID" id="11535604"/>
<feature type="topological domain" description="Mitochondrial matrix" evidence="12">
    <location>
        <begin position="1"/>
        <end position="80"/>
    </location>
</feature>
<feature type="active site" description="Charge relay system; for autoendoproteolytic cleavage activity" evidence="12">
    <location>
        <position position="446"/>
    </location>
</feature>
<dbReference type="EC" id="4.1.1.65" evidence="12"/>
<comment type="subcellular location">
    <molecule>Phosphatidylserine decarboxylase 1 beta chain</molecule>
    <subcellularLocation>
        <location evidence="12">Mitochondrion inner membrane</location>
        <topology evidence="12">Single-pass membrane protein</topology>
        <orientation evidence="12">Intermembrane side</orientation>
    </subcellularLocation>
</comment>
<keyword evidence="11 12" id="KW-0670">Pyruvate</keyword>
<dbReference type="RefSeq" id="XP_003686143.1">
    <property type="nucleotide sequence ID" value="XM_003686095.1"/>
</dbReference>
<dbReference type="GO" id="GO:0006122">
    <property type="term" value="P:mitochondrial electron transport, ubiquinol to cytochrome c"/>
    <property type="evidence" value="ECO:0007669"/>
    <property type="project" value="EnsemblFungi"/>
</dbReference>
<feature type="chain" id="PRO_5023564019" description="Phosphatidylserine decarboxylase 1 beta chain" evidence="12">
    <location>
        <begin position="1"/>
        <end position="445"/>
    </location>
</feature>
<dbReference type="InterPro" id="IPR003817">
    <property type="entry name" value="PS_Dcarbxylase"/>
</dbReference>
<evidence type="ECO:0000256" key="13">
    <source>
        <dbReference type="SAM" id="MobiDB-lite"/>
    </source>
</evidence>
<keyword evidence="6 12" id="KW-0443">Lipid metabolism</keyword>
<sequence>MLGTKKLVLKAIIHNGRQPLHNGTTLNNGLRLFNDVHQAPLLLRRLLSSTRQNFNKPNSETNGSGNKNQPKKRKISKIKILFISGFALGITATIIENRRHKDNETVIKSKDINITSNSWFLFIYSTLPLNAISRIWGHFNNLTLPEWSRTYGFKLYSYLFGVNLEEMADPNLSHYSNLAEFFYRDIKKESRPIALNPNAVASPSDGKILKLGIINKETGDVDQIKGMSYSVKELLGTHSSSNTRVVKYTSDKIYENDTQDIPLVDTSDMKYQIKGNLAVEKKKSSITESINFLHELSSNYITRGTHKSNVDDSQIYYAVIYLAPGDYHHFHSPVNWVCQLRRHFPGALFSVSPFFQRNFHNLFVLNERVALLGYWKYGFFSMTPVGATNVGSITINFDKELVTNSKINKKSKEPICYESNYSNASKILAGIPLVKGEDMGGFKLGSTVVICFEAPRTFSYNVQEGDTVKMGQSLGSIN</sequence>
<keyword evidence="15" id="KW-1185">Reference proteome</keyword>
<evidence type="ECO:0000256" key="12">
    <source>
        <dbReference type="HAMAP-Rule" id="MF_03208"/>
    </source>
</evidence>
<dbReference type="GO" id="GO:0006656">
    <property type="term" value="P:phosphatidylcholine biosynthetic process"/>
    <property type="evidence" value="ECO:0007669"/>
    <property type="project" value="EnsemblFungi"/>
</dbReference>
<evidence type="ECO:0000256" key="9">
    <source>
        <dbReference type="ARBA" id="ARBA00023239"/>
    </source>
</evidence>
<proteinExistence type="inferred from homology"/>
<dbReference type="AlphaFoldDB" id="G8BUC3"/>
<evidence type="ECO:0000313" key="15">
    <source>
        <dbReference type="Proteomes" id="UP000005666"/>
    </source>
</evidence>
<comment type="subunit">
    <text evidence="12">Heterodimer of a large membrane-associated beta subunit and a small pyruvoyl-containing alpha subunit.</text>
</comment>
<dbReference type="GO" id="GO:0010954">
    <property type="term" value="P:positive regulation of protein processing"/>
    <property type="evidence" value="ECO:0007669"/>
    <property type="project" value="EnsemblFungi"/>
</dbReference>
<evidence type="ECO:0000256" key="10">
    <source>
        <dbReference type="ARBA" id="ARBA00023264"/>
    </source>
</evidence>
<dbReference type="GO" id="GO:0005789">
    <property type="term" value="C:endoplasmic reticulum membrane"/>
    <property type="evidence" value="ECO:0007669"/>
    <property type="project" value="EnsemblFungi"/>
</dbReference>
<evidence type="ECO:0000256" key="11">
    <source>
        <dbReference type="ARBA" id="ARBA00023317"/>
    </source>
</evidence>
<dbReference type="OrthoDB" id="4330at2759"/>
<evidence type="ECO:0000256" key="2">
    <source>
        <dbReference type="ARBA" id="ARBA00022516"/>
    </source>
</evidence>
<dbReference type="GO" id="GO:0010636">
    <property type="term" value="P:positive regulation of mitochondrial fusion"/>
    <property type="evidence" value="ECO:0007669"/>
    <property type="project" value="EnsemblFungi"/>
</dbReference>
<dbReference type="GO" id="GO:0004609">
    <property type="term" value="F:phosphatidylserine decarboxylase activity"/>
    <property type="evidence" value="ECO:0007669"/>
    <property type="project" value="UniProtKB-UniRule"/>
</dbReference>
<evidence type="ECO:0000313" key="14">
    <source>
        <dbReference type="EMBL" id="CCE63709.1"/>
    </source>
</evidence>
<feature type="active site" description="Charge relay system; for autoendoproteolytic cleavage activity" evidence="12">
    <location>
        <position position="205"/>
    </location>
</feature>
<keyword evidence="5 12" id="KW-1133">Transmembrane helix</keyword>
<dbReference type="PANTHER" id="PTHR10067:SF6">
    <property type="entry name" value="PHOSPHATIDYLSERINE DECARBOXYLASE PROENZYME, MITOCHONDRIAL"/>
    <property type="match status" value="1"/>
</dbReference>
<comment type="similarity">
    <text evidence="12">Belongs to the phosphatidylserine decarboxylase family. PSD-B subfamily. Eukaryotic type I sub-subfamily.</text>
</comment>
<dbReference type="STRING" id="1071381.G8BUC3"/>
<dbReference type="Proteomes" id="UP000005666">
    <property type="component" value="Chromosome 6"/>
</dbReference>
<evidence type="ECO:0000256" key="8">
    <source>
        <dbReference type="ARBA" id="ARBA00023209"/>
    </source>
</evidence>
<dbReference type="GO" id="GO:0016540">
    <property type="term" value="P:protein autoprocessing"/>
    <property type="evidence" value="ECO:0007669"/>
    <property type="project" value="UniProtKB-UniRule"/>
</dbReference>
<feature type="site" description="Cleavage (non-hydrolytic); by autocatalysis" evidence="12">
    <location>
        <begin position="445"/>
        <end position="446"/>
    </location>
</feature>
<dbReference type="GO" id="GO:0005811">
    <property type="term" value="C:lipid droplet"/>
    <property type="evidence" value="ECO:0007669"/>
    <property type="project" value="EnsemblFungi"/>
</dbReference>
<dbReference type="PANTHER" id="PTHR10067">
    <property type="entry name" value="PHOSPHATIDYLSERINE DECARBOXYLASE"/>
    <property type="match status" value="1"/>
</dbReference>
<keyword evidence="2 12" id="KW-0444">Lipid biosynthesis</keyword>
<evidence type="ECO:0000256" key="4">
    <source>
        <dbReference type="ARBA" id="ARBA00022793"/>
    </source>
</evidence>
<reference evidence="14 15" key="1">
    <citation type="journal article" date="2011" name="Proc. Natl. Acad. Sci. U.S.A.">
        <title>Evolutionary erosion of yeast sex chromosomes by mating-type switching accidents.</title>
        <authorList>
            <person name="Gordon J.L."/>
            <person name="Armisen D."/>
            <person name="Proux-Wera E."/>
            <person name="Oheigeartaigh S.S."/>
            <person name="Byrne K.P."/>
            <person name="Wolfe K.H."/>
        </authorList>
    </citation>
    <scope>NUCLEOTIDE SEQUENCE [LARGE SCALE GENOMIC DNA]</scope>
    <source>
        <strain evidence="15">ATCC 24235 / CBS 4417 / NBRC 1672 / NRRL Y-8282 / UCD 70-5</strain>
    </source>
</reference>
<accession>G8BUC3</accession>